<dbReference type="Proteomes" id="UP000198582">
    <property type="component" value="Unassembled WGS sequence"/>
</dbReference>
<dbReference type="Gene3D" id="1.20.1250.20">
    <property type="entry name" value="MFS general substrate transporter like domains"/>
    <property type="match status" value="1"/>
</dbReference>
<protein>
    <submittedName>
        <fullName evidence="7">Major Facilitator Superfamily protein</fullName>
    </submittedName>
</protein>
<feature type="transmembrane region" description="Helical" evidence="6">
    <location>
        <begin position="369"/>
        <end position="388"/>
    </location>
</feature>
<feature type="transmembrane region" description="Helical" evidence="6">
    <location>
        <begin position="279"/>
        <end position="297"/>
    </location>
</feature>
<evidence type="ECO:0000256" key="6">
    <source>
        <dbReference type="SAM" id="Phobius"/>
    </source>
</evidence>
<dbReference type="RefSeq" id="WP_091629884.1">
    <property type="nucleotide sequence ID" value="NZ_FOEF01000055.1"/>
</dbReference>
<name>A0A1H8YR69_9PSEU</name>
<evidence type="ECO:0000313" key="8">
    <source>
        <dbReference type="Proteomes" id="UP000198582"/>
    </source>
</evidence>
<proteinExistence type="predicted"/>
<dbReference type="GO" id="GO:0022857">
    <property type="term" value="F:transmembrane transporter activity"/>
    <property type="evidence" value="ECO:0007669"/>
    <property type="project" value="InterPro"/>
</dbReference>
<reference evidence="7 8" key="1">
    <citation type="submission" date="2016-10" db="EMBL/GenBank/DDBJ databases">
        <authorList>
            <person name="de Groot N.N."/>
        </authorList>
    </citation>
    <scope>NUCLEOTIDE SEQUENCE [LARGE SCALE GENOMIC DNA]</scope>
    <source>
        <strain evidence="7 8">DSM 44993</strain>
    </source>
</reference>
<dbReference type="GO" id="GO:0005886">
    <property type="term" value="C:plasma membrane"/>
    <property type="evidence" value="ECO:0007669"/>
    <property type="project" value="UniProtKB-SubCell"/>
</dbReference>
<dbReference type="InterPro" id="IPR036259">
    <property type="entry name" value="MFS_trans_sf"/>
</dbReference>
<evidence type="ECO:0000313" key="7">
    <source>
        <dbReference type="EMBL" id="SEP54552.1"/>
    </source>
</evidence>
<feature type="transmembrane region" description="Helical" evidence="6">
    <location>
        <begin position="161"/>
        <end position="179"/>
    </location>
</feature>
<feature type="transmembrane region" description="Helical" evidence="6">
    <location>
        <begin position="344"/>
        <end position="363"/>
    </location>
</feature>
<keyword evidence="2" id="KW-1003">Cell membrane</keyword>
<dbReference type="STRING" id="394193.SAMN04489732_1557"/>
<dbReference type="InterPro" id="IPR011701">
    <property type="entry name" value="MFS"/>
</dbReference>
<evidence type="ECO:0000256" key="1">
    <source>
        <dbReference type="ARBA" id="ARBA00004651"/>
    </source>
</evidence>
<evidence type="ECO:0000256" key="2">
    <source>
        <dbReference type="ARBA" id="ARBA00022475"/>
    </source>
</evidence>
<feature type="transmembrane region" description="Helical" evidence="6">
    <location>
        <begin position="242"/>
        <end position="267"/>
    </location>
</feature>
<feature type="transmembrane region" description="Helical" evidence="6">
    <location>
        <begin position="41"/>
        <end position="58"/>
    </location>
</feature>
<dbReference type="OrthoDB" id="2276409at2"/>
<feature type="transmembrane region" description="Helical" evidence="6">
    <location>
        <begin position="70"/>
        <end position="92"/>
    </location>
</feature>
<dbReference type="AlphaFoldDB" id="A0A1H8YR69"/>
<dbReference type="PANTHER" id="PTHR23513">
    <property type="entry name" value="INTEGRAL MEMBRANE EFFLUX PROTEIN-RELATED"/>
    <property type="match status" value="1"/>
</dbReference>
<organism evidence="7 8">
    <name type="scientific">Amycolatopsis saalfeldensis</name>
    <dbReference type="NCBI Taxonomy" id="394193"/>
    <lineage>
        <taxon>Bacteria</taxon>
        <taxon>Bacillati</taxon>
        <taxon>Actinomycetota</taxon>
        <taxon>Actinomycetes</taxon>
        <taxon>Pseudonocardiales</taxon>
        <taxon>Pseudonocardiaceae</taxon>
        <taxon>Amycolatopsis</taxon>
    </lineage>
</organism>
<feature type="transmembrane region" description="Helical" evidence="6">
    <location>
        <begin position="303"/>
        <end position="323"/>
    </location>
</feature>
<feature type="transmembrane region" description="Helical" evidence="6">
    <location>
        <begin position="213"/>
        <end position="230"/>
    </location>
</feature>
<keyword evidence="5 6" id="KW-0472">Membrane</keyword>
<comment type="subcellular location">
    <subcellularLocation>
        <location evidence="1">Cell membrane</location>
        <topology evidence="1">Multi-pass membrane protein</topology>
    </subcellularLocation>
</comment>
<evidence type="ECO:0000256" key="5">
    <source>
        <dbReference type="ARBA" id="ARBA00023136"/>
    </source>
</evidence>
<dbReference type="PANTHER" id="PTHR23513:SF6">
    <property type="entry name" value="MAJOR FACILITATOR SUPERFAMILY ASSOCIATED DOMAIN-CONTAINING PROTEIN"/>
    <property type="match status" value="1"/>
</dbReference>
<dbReference type="SUPFAM" id="SSF103473">
    <property type="entry name" value="MFS general substrate transporter"/>
    <property type="match status" value="1"/>
</dbReference>
<keyword evidence="3 6" id="KW-0812">Transmembrane</keyword>
<sequence length="408" mass="41438">MGTRFWRALSAYVVSTVGDEFYAIALPLVLLQLGYPAATATFLRTVIMATTVASGFLVGHVVDRYGATRLLLGSYAGSALVVTAGVAAVVLGGGGYPAALGVAAALGLFSAVSAAAADAGVPQLVRPDQVRHGYSLLETARASATVLGPMVAGVVVTVRSLALVMGVNAVSFVLAGAIAGRRGGGTTERAERGPSMWRQVVDGLSAVARNRPLRLGISLSVLINVTLGAAEPLVLTRLVREFSLSAAVTSMVVVGVGVSSIVISLVVNRWTRSWPARPAMAGSALAIGASGVGLGMLHTAWGVGVMFCVQSAATISYTVYWRTYRQSIVAPPLLGRVSATCRSVAYSGVVVGTAAVGVLQGVGVTVAALLGWGGVICLLGAVVSSVLLRRTGLAQGDADPVVPQVDAQ</sequence>
<evidence type="ECO:0000256" key="4">
    <source>
        <dbReference type="ARBA" id="ARBA00022989"/>
    </source>
</evidence>
<feature type="transmembrane region" description="Helical" evidence="6">
    <location>
        <begin position="12"/>
        <end position="35"/>
    </location>
</feature>
<evidence type="ECO:0000256" key="3">
    <source>
        <dbReference type="ARBA" id="ARBA00022692"/>
    </source>
</evidence>
<keyword evidence="4 6" id="KW-1133">Transmembrane helix</keyword>
<dbReference type="EMBL" id="FOEF01000055">
    <property type="protein sequence ID" value="SEP54552.1"/>
    <property type="molecule type" value="Genomic_DNA"/>
</dbReference>
<gene>
    <name evidence="7" type="ORF">SAMN04489732_1557</name>
</gene>
<keyword evidence="8" id="KW-1185">Reference proteome</keyword>
<accession>A0A1H8YR69</accession>
<dbReference type="Pfam" id="PF07690">
    <property type="entry name" value="MFS_1"/>
    <property type="match status" value="1"/>
</dbReference>